<comment type="similarity">
    <text evidence="1">Belongs to the Bcl-2 family.</text>
</comment>
<evidence type="ECO:0000313" key="4">
    <source>
        <dbReference type="Proteomes" id="UP001152795"/>
    </source>
</evidence>
<dbReference type="OrthoDB" id="6021377at2759"/>
<reference evidence="3" key="1">
    <citation type="submission" date="2020-04" db="EMBL/GenBank/DDBJ databases">
        <authorList>
            <person name="Alioto T."/>
            <person name="Alioto T."/>
            <person name="Gomez Garrido J."/>
        </authorList>
    </citation>
    <scope>NUCLEOTIDE SEQUENCE</scope>
    <source>
        <strain evidence="3">A484AB</strain>
    </source>
</reference>
<dbReference type="Gene3D" id="1.10.437.10">
    <property type="entry name" value="Blc2-like"/>
    <property type="match status" value="1"/>
</dbReference>
<organism evidence="3 4">
    <name type="scientific">Paramuricea clavata</name>
    <name type="common">Red gorgonian</name>
    <name type="synonym">Violescent sea-whip</name>
    <dbReference type="NCBI Taxonomy" id="317549"/>
    <lineage>
        <taxon>Eukaryota</taxon>
        <taxon>Metazoa</taxon>
        <taxon>Cnidaria</taxon>
        <taxon>Anthozoa</taxon>
        <taxon>Octocorallia</taxon>
        <taxon>Malacalcyonacea</taxon>
        <taxon>Plexauridae</taxon>
        <taxon>Paramuricea</taxon>
    </lineage>
</organism>
<comment type="caution">
    <text evidence="3">The sequence shown here is derived from an EMBL/GenBank/DDBJ whole genome shotgun (WGS) entry which is preliminary data.</text>
</comment>
<dbReference type="SMART" id="SM00337">
    <property type="entry name" value="BCL"/>
    <property type="match status" value="1"/>
</dbReference>
<evidence type="ECO:0000256" key="1">
    <source>
        <dbReference type="ARBA" id="ARBA00009458"/>
    </source>
</evidence>
<keyword evidence="2" id="KW-0053">Apoptosis</keyword>
<dbReference type="GO" id="GO:0097192">
    <property type="term" value="P:extrinsic apoptotic signaling pathway in absence of ligand"/>
    <property type="evidence" value="ECO:0007669"/>
    <property type="project" value="TreeGrafter"/>
</dbReference>
<dbReference type="SUPFAM" id="SSF56854">
    <property type="entry name" value="Bcl-2 inhibitors of programmed cell death"/>
    <property type="match status" value="1"/>
</dbReference>
<evidence type="ECO:0000256" key="2">
    <source>
        <dbReference type="ARBA" id="ARBA00022703"/>
    </source>
</evidence>
<protein>
    <submittedName>
        <fullName evidence="3">Apoptosis regulator R1-like</fullName>
    </submittedName>
</protein>
<sequence>MLRSPGTITREGVREVIHDLLSHILVKNGFNFERFEPNPSPDINQVHVRRTVDALIDDSSELFTNLGDQLHMTSENIQVIFLGISDEIFVTGINWGRIVAFLAFGGSVAVHCANNSQLWPFLDDIPEWMTEYVETNLRDWIEAHGSWAGFVTFFKQPGADNFFPNELDFKNWSLFALAGFSIGALLMFASKQIQ</sequence>
<keyword evidence="4" id="KW-1185">Reference proteome</keyword>
<dbReference type="Pfam" id="PF00452">
    <property type="entry name" value="Bcl-2"/>
    <property type="match status" value="1"/>
</dbReference>
<dbReference type="PROSITE" id="PS50062">
    <property type="entry name" value="BCL2_FAMILY"/>
    <property type="match status" value="1"/>
</dbReference>
<dbReference type="PANTHER" id="PTHR11256">
    <property type="entry name" value="BCL-2 RELATED"/>
    <property type="match status" value="1"/>
</dbReference>
<gene>
    <name evidence="3" type="ORF">PACLA_8A059974</name>
</gene>
<dbReference type="CDD" id="cd06845">
    <property type="entry name" value="Bcl-2_like"/>
    <property type="match status" value="1"/>
</dbReference>
<name>A0A6S7K2S8_PARCT</name>
<dbReference type="Proteomes" id="UP001152795">
    <property type="component" value="Unassembled WGS sequence"/>
</dbReference>
<dbReference type="EMBL" id="CACRXK020012093">
    <property type="protein sequence ID" value="CAB4022682.1"/>
    <property type="molecule type" value="Genomic_DNA"/>
</dbReference>
<dbReference type="GO" id="GO:0051400">
    <property type="term" value="F:BH domain binding"/>
    <property type="evidence" value="ECO:0007669"/>
    <property type="project" value="TreeGrafter"/>
</dbReference>
<dbReference type="InterPro" id="IPR036834">
    <property type="entry name" value="Bcl-2-like_sf"/>
</dbReference>
<dbReference type="InterPro" id="IPR026298">
    <property type="entry name" value="Bcl-2_fam"/>
</dbReference>
<dbReference type="PRINTS" id="PR01862">
    <property type="entry name" value="BCL2FAMILY"/>
</dbReference>
<dbReference type="GO" id="GO:0042981">
    <property type="term" value="P:regulation of apoptotic process"/>
    <property type="evidence" value="ECO:0007669"/>
    <property type="project" value="InterPro"/>
</dbReference>
<dbReference type="InterPro" id="IPR002475">
    <property type="entry name" value="Bcl2-like"/>
</dbReference>
<dbReference type="PANTHER" id="PTHR11256:SF50">
    <property type="entry name" value="APOPTOSIS REGULATOR CED-9"/>
    <property type="match status" value="1"/>
</dbReference>
<dbReference type="GO" id="GO:0005741">
    <property type="term" value="C:mitochondrial outer membrane"/>
    <property type="evidence" value="ECO:0007669"/>
    <property type="project" value="TreeGrafter"/>
</dbReference>
<accession>A0A6S7K2S8</accession>
<dbReference type="GO" id="GO:0001836">
    <property type="term" value="P:release of cytochrome c from mitochondria"/>
    <property type="evidence" value="ECO:0007669"/>
    <property type="project" value="TreeGrafter"/>
</dbReference>
<dbReference type="GO" id="GO:0008630">
    <property type="term" value="P:intrinsic apoptotic signaling pathway in response to DNA damage"/>
    <property type="evidence" value="ECO:0007669"/>
    <property type="project" value="TreeGrafter"/>
</dbReference>
<dbReference type="AlphaFoldDB" id="A0A6S7K2S8"/>
<evidence type="ECO:0000313" key="3">
    <source>
        <dbReference type="EMBL" id="CAB4022682.1"/>
    </source>
</evidence>
<dbReference type="InterPro" id="IPR046371">
    <property type="entry name" value="Bcl-2_BH1-3"/>
</dbReference>
<proteinExistence type="inferred from homology"/>